<proteinExistence type="predicted"/>
<name>A0A067N045_BOTB1</name>
<dbReference type="Proteomes" id="UP000027195">
    <property type="component" value="Unassembled WGS sequence"/>
</dbReference>
<organism evidence="2 3">
    <name type="scientific">Botryobasidium botryosum (strain FD-172 SS1)</name>
    <dbReference type="NCBI Taxonomy" id="930990"/>
    <lineage>
        <taxon>Eukaryota</taxon>
        <taxon>Fungi</taxon>
        <taxon>Dikarya</taxon>
        <taxon>Basidiomycota</taxon>
        <taxon>Agaricomycotina</taxon>
        <taxon>Agaricomycetes</taxon>
        <taxon>Cantharellales</taxon>
        <taxon>Botryobasidiaceae</taxon>
        <taxon>Botryobasidium</taxon>
    </lineage>
</organism>
<evidence type="ECO:0000256" key="1">
    <source>
        <dbReference type="SAM" id="Phobius"/>
    </source>
</evidence>
<evidence type="ECO:0000313" key="2">
    <source>
        <dbReference type="EMBL" id="KDQ21333.1"/>
    </source>
</evidence>
<accession>A0A067N045</accession>
<dbReference type="EMBL" id="KL198016">
    <property type="protein sequence ID" value="KDQ21333.1"/>
    <property type="molecule type" value="Genomic_DNA"/>
</dbReference>
<keyword evidence="1" id="KW-0472">Membrane</keyword>
<gene>
    <name evidence="2" type="ORF">BOTBODRAFT_49984</name>
</gene>
<keyword evidence="1" id="KW-0812">Transmembrane</keyword>
<keyword evidence="1" id="KW-1133">Transmembrane helix</keyword>
<feature type="transmembrane region" description="Helical" evidence="1">
    <location>
        <begin position="38"/>
        <end position="61"/>
    </location>
</feature>
<evidence type="ECO:0000313" key="3">
    <source>
        <dbReference type="Proteomes" id="UP000027195"/>
    </source>
</evidence>
<sequence>MGSGVALLFGLMRKKTASVMNYGPECQRHPRASAASRTIYVASCASLLAAGTSLLTTVGLVAWKTAPIISKPFFITFSCVFPILLLLAWIDWGLRNCSHPMF</sequence>
<feature type="transmembrane region" description="Helical" evidence="1">
    <location>
        <begin position="73"/>
        <end position="94"/>
    </location>
</feature>
<dbReference type="HOGENOM" id="CLU_2277013_0_0_1"/>
<keyword evidence="3" id="KW-1185">Reference proteome</keyword>
<protein>
    <submittedName>
        <fullName evidence="2">Uncharacterized protein</fullName>
    </submittedName>
</protein>
<dbReference type="AlphaFoldDB" id="A0A067N045"/>
<dbReference type="InParanoid" id="A0A067N045"/>
<reference evidence="3" key="1">
    <citation type="journal article" date="2014" name="Proc. Natl. Acad. Sci. U.S.A.">
        <title>Extensive sampling of basidiomycete genomes demonstrates inadequacy of the white-rot/brown-rot paradigm for wood decay fungi.</title>
        <authorList>
            <person name="Riley R."/>
            <person name="Salamov A.A."/>
            <person name="Brown D.W."/>
            <person name="Nagy L.G."/>
            <person name="Floudas D."/>
            <person name="Held B.W."/>
            <person name="Levasseur A."/>
            <person name="Lombard V."/>
            <person name="Morin E."/>
            <person name="Otillar R."/>
            <person name="Lindquist E.A."/>
            <person name="Sun H."/>
            <person name="LaButti K.M."/>
            <person name="Schmutz J."/>
            <person name="Jabbour D."/>
            <person name="Luo H."/>
            <person name="Baker S.E."/>
            <person name="Pisabarro A.G."/>
            <person name="Walton J.D."/>
            <person name="Blanchette R.A."/>
            <person name="Henrissat B."/>
            <person name="Martin F."/>
            <person name="Cullen D."/>
            <person name="Hibbett D.S."/>
            <person name="Grigoriev I.V."/>
        </authorList>
    </citation>
    <scope>NUCLEOTIDE SEQUENCE [LARGE SCALE GENOMIC DNA]</scope>
    <source>
        <strain evidence="3">FD-172 SS1</strain>
    </source>
</reference>